<dbReference type="RefSeq" id="WP_092500951.1">
    <property type="nucleotide sequence ID" value="NZ_FNFV01000006.1"/>
</dbReference>
<dbReference type="EMBL" id="FNFV01000006">
    <property type="protein sequence ID" value="SDK94461.1"/>
    <property type="molecule type" value="Genomic_DNA"/>
</dbReference>
<keyword evidence="3 5" id="KW-1133">Transmembrane helix</keyword>
<name>A0A1G9G1C2_9RHOB</name>
<evidence type="ECO:0000256" key="4">
    <source>
        <dbReference type="ARBA" id="ARBA00023136"/>
    </source>
</evidence>
<evidence type="ECO:0000313" key="6">
    <source>
        <dbReference type="EMBL" id="SDK94461.1"/>
    </source>
</evidence>
<dbReference type="GO" id="GO:0030026">
    <property type="term" value="P:intracellular manganese ion homeostasis"/>
    <property type="evidence" value="ECO:0007669"/>
    <property type="project" value="InterPro"/>
</dbReference>
<keyword evidence="4 5" id="KW-0472">Membrane</keyword>
<dbReference type="AlphaFoldDB" id="A0A1G9G1C2"/>
<dbReference type="Pfam" id="PF01988">
    <property type="entry name" value="VIT1"/>
    <property type="match status" value="1"/>
</dbReference>
<keyword evidence="7" id="KW-1185">Reference proteome</keyword>
<feature type="transmembrane region" description="Helical" evidence="5">
    <location>
        <begin position="223"/>
        <end position="244"/>
    </location>
</feature>
<dbReference type="GO" id="GO:0005384">
    <property type="term" value="F:manganese ion transmembrane transporter activity"/>
    <property type="evidence" value="ECO:0007669"/>
    <property type="project" value="InterPro"/>
</dbReference>
<accession>A0A1G9G1C2</accession>
<comment type="subcellular location">
    <subcellularLocation>
        <location evidence="1">Endomembrane system</location>
        <topology evidence="1">Multi-pass membrane protein</topology>
    </subcellularLocation>
</comment>
<dbReference type="GO" id="GO:0012505">
    <property type="term" value="C:endomembrane system"/>
    <property type="evidence" value="ECO:0007669"/>
    <property type="project" value="UniProtKB-SubCell"/>
</dbReference>
<dbReference type="OrthoDB" id="5506246at2"/>
<feature type="transmembrane region" description="Helical" evidence="5">
    <location>
        <begin position="188"/>
        <end position="211"/>
    </location>
</feature>
<feature type="transmembrane region" description="Helical" evidence="5">
    <location>
        <begin position="25"/>
        <end position="48"/>
    </location>
</feature>
<feature type="transmembrane region" description="Helical" evidence="5">
    <location>
        <begin position="54"/>
        <end position="76"/>
    </location>
</feature>
<gene>
    <name evidence="6" type="ORF">SAMN05216257_10656</name>
</gene>
<evidence type="ECO:0000256" key="1">
    <source>
        <dbReference type="ARBA" id="ARBA00004127"/>
    </source>
</evidence>
<organism evidence="6 7">
    <name type="scientific">Meinhardsimonia xiamenensis</name>
    <dbReference type="NCBI Taxonomy" id="990712"/>
    <lineage>
        <taxon>Bacteria</taxon>
        <taxon>Pseudomonadati</taxon>
        <taxon>Pseudomonadota</taxon>
        <taxon>Alphaproteobacteria</taxon>
        <taxon>Rhodobacterales</taxon>
        <taxon>Paracoccaceae</taxon>
        <taxon>Meinhardsimonia</taxon>
    </lineage>
</organism>
<proteinExistence type="predicted"/>
<dbReference type="STRING" id="990712.SAMN05216257_10656"/>
<protein>
    <submittedName>
        <fullName evidence="6">Predicted Fe2+/Mn2+ transporter, VIT1/CCC1 family</fullName>
    </submittedName>
</protein>
<reference evidence="7" key="1">
    <citation type="submission" date="2016-10" db="EMBL/GenBank/DDBJ databases">
        <authorList>
            <person name="Varghese N."/>
            <person name="Submissions S."/>
        </authorList>
    </citation>
    <scope>NUCLEOTIDE SEQUENCE [LARGE SCALE GENOMIC DNA]</scope>
    <source>
        <strain evidence="7">CGMCC 1.10789</strain>
    </source>
</reference>
<dbReference type="PANTHER" id="PTHR31851">
    <property type="entry name" value="FE(2+)/MN(2+) TRANSPORTER PCL1"/>
    <property type="match status" value="1"/>
</dbReference>
<evidence type="ECO:0000256" key="3">
    <source>
        <dbReference type="ARBA" id="ARBA00022989"/>
    </source>
</evidence>
<evidence type="ECO:0000313" key="7">
    <source>
        <dbReference type="Proteomes" id="UP000199328"/>
    </source>
</evidence>
<dbReference type="InterPro" id="IPR008217">
    <property type="entry name" value="Ccc1_fam"/>
</dbReference>
<evidence type="ECO:0000256" key="5">
    <source>
        <dbReference type="SAM" id="Phobius"/>
    </source>
</evidence>
<keyword evidence="2 5" id="KW-0812">Transmembrane</keyword>
<dbReference type="Proteomes" id="UP000199328">
    <property type="component" value="Unassembled WGS sequence"/>
</dbReference>
<sequence length="245" mass="26697">MPINWPRHRREAHQLTPLREFLKQIVYGGNDGIVTTFAVVAGFAGAASEGVAEFGALAVLVFGFANLFADGVSMGLSEFLSGRSQRDLYRAQHARERRELARSPAAERAELEQILRERGLSREDARQAAGLLLRSPEFVADLMMAYEFEMTDPRSVNPVWDGLSTFFAFISFGLIPLIPWMLPLEAHAALPVSMAATLAALMLLGLMRWWATRESPLRSVGETVLVGTVCAAVAYAAGALVAGFA</sequence>
<evidence type="ECO:0000256" key="2">
    <source>
        <dbReference type="ARBA" id="ARBA00022692"/>
    </source>
</evidence>
<feature type="transmembrane region" description="Helical" evidence="5">
    <location>
        <begin position="159"/>
        <end position="182"/>
    </location>
</feature>